<dbReference type="SMART" id="SM00483">
    <property type="entry name" value="POLXc"/>
    <property type="match status" value="1"/>
</dbReference>
<dbReference type="GO" id="GO:0003677">
    <property type="term" value="F:DNA binding"/>
    <property type="evidence" value="ECO:0007669"/>
    <property type="project" value="InterPro"/>
</dbReference>
<dbReference type="SUPFAM" id="SSF81301">
    <property type="entry name" value="Nucleotidyltransferase"/>
    <property type="match status" value="1"/>
</dbReference>
<dbReference type="Pfam" id="PF14716">
    <property type="entry name" value="HHH_8"/>
    <property type="match status" value="1"/>
</dbReference>
<evidence type="ECO:0000313" key="6">
    <source>
        <dbReference type="Proteomes" id="UP000177177"/>
    </source>
</evidence>
<dbReference type="InterPro" id="IPR037160">
    <property type="entry name" value="DNA_Pol_thumb_sf"/>
</dbReference>
<protein>
    <submittedName>
        <fullName evidence="5">DNA polymerase III</fullName>
    </submittedName>
</protein>
<dbReference type="GO" id="GO:0008270">
    <property type="term" value="F:zinc ion binding"/>
    <property type="evidence" value="ECO:0007669"/>
    <property type="project" value="TreeGrafter"/>
</dbReference>
<dbReference type="Gene3D" id="3.30.460.10">
    <property type="entry name" value="Beta Polymerase, domain 2"/>
    <property type="match status" value="1"/>
</dbReference>
<dbReference type="EMBL" id="MHQN01000024">
    <property type="protein sequence ID" value="OHA03092.1"/>
    <property type="molecule type" value="Genomic_DNA"/>
</dbReference>
<dbReference type="Pfam" id="PF02811">
    <property type="entry name" value="PHP"/>
    <property type="match status" value="1"/>
</dbReference>
<dbReference type="SMART" id="SM00481">
    <property type="entry name" value="POLIIIAc"/>
    <property type="match status" value="1"/>
</dbReference>
<dbReference type="InterPro" id="IPR043519">
    <property type="entry name" value="NT_sf"/>
</dbReference>
<dbReference type="InterPro" id="IPR029398">
    <property type="entry name" value="PolB_thumb"/>
</dbReference>
<dbReference type="InterPro" id="IPR050243">
    <property type="entry name" value="PHP_phosphatase"/>
</dbReference>
<sequence>MTNRDIVTVLREMAALLEMEGVAFKPRAYEKAAAGVEAWDTVLADAYKRDGIKALKGIPAVGRGIASHIAELLEKGRIKAYEDLHKKVPVNVTELLQVEGVGPKMLRTLWEKLRVCTLADLEMAAQTGKIGVLPRFGEKSEQRILKSIEFLRASGGRRTLGSVLPEVLVLEVDIRAFPEVSAVVAAGSIRRRKETVGDIDILVASAKPKRVTERFLALPQIAHVYGSGDTKTNVRLKNGLDCDLRVVPPISWGAAFQYFTGSKDHNVALREVAIKKGYKLNEYGLFKDQKMIVGKTEKEIYKALGLPYIEPELREDTGEIEAARKNHLPALVEYSDLKGDLQVQTDWTDGEDSIEKMAEAAMAAGLEYIAITDHTKSLAMTGGADEKKLLRQMGEIDKLNKKFKGKKFKILKGAEVNIGKDGSLDIDDRVLAQLDVAGAAVHSHFNLTRAAQTARVIRAMENPHIDIIFHLTGRIIGKRPAIDLDIGAVIAAAKRTGTVLEVNAYPDRLDIKDEHVRKAVASGVKLSIDSDAHAIAHFKLLEYGIATARRGWAEKKDIINAWPVEKMLKMLK</sequence>
<evidence type="ECO:0000259" key="3">
    <source>
        <dbReference type="SMART" id="SM00481"/>
    </source>
</evidence>
<dbReference type="SUPFAM" id="SSF47802">
    <property type="entry name" value="DNA polymerase beta, N-terminal domain-like"/>
    <property type="match status" value="1"/>
</dbReference>
<dbReference type="GO" id="GO:0003887">
    <property type="term" value="F:DNA-directed DNA polymerase activity"/>
    <property type="evidence" value="ECO:0007669"/>
    <property type="project" value="InterPro"/>
</dbReference>
<dbReference type="SUPFAM" id="SSF158702">
    <property type="entry name" value="Sec63 N-terminal domain-like"/>
    <property type="match status" value="1"/>
</dbReference>
<evidence type="ECO:0000259" key="4">
    <source>
        <dbReference type="SMART" id="SM00483"/>
    </source>
</evidence>
<organism evidence="5 6">
    <name type="scientific">Candidatus Sungbacteria bacterium RIFCSPHIGHO2_02_FULL_53_17</name>
    <dbReference type="NCBI Taxonomy" id="1802275"/>
    <lineage>
        <taxon>Bacteria</taxon>
        <taxon>Candidatus Sungiibacteriota</taxon>
    </lineage>
</organism>
<gene>
    <name evidence="5" type="ORF">A3C92_02010</name>
</gene>
<keyword evidence="1" id="KW-0808">Transferase</keyword>
<dbReference type="Gene3D" id="3.20.20.140">
    <property type="entry name" value="Metal-dependent hydrolases"/>
    <property type="match status" value="1"/>
</dbReference>
<dbReference type="InterPro" id="IPR002054">
    <property type="entry name" value="DNA-dir_DNA_pol_X"/>
</dbReference>
<dbReference type="InterPro" id="IPR003141">
    <property type="entry name" value="Pol/His_phosphatase_N"/>
</dbReference>
<comment type="caution">
    <text evidence="5">The sequence shown here is derived from an EMBL/GenBank/DDBJ whole genome shotgun (WGS) entry which is preliminary data.</text>
</comment>
<reference evidence="5 6" key="1">
    <citation type="journal article" date="2016" name="Nat. Commun.">
        <title>Thousands of microbial genomes shed light on interconnected biogeochemical processes in an aquifer system.</title>
        <authorList>
            <person name="Anantharaman K."/>
            <person name="Brown C.T."/>
            <person name="Hug L.A."/>
            <person name="Sharon I."/>
            <person name="Castelle C.J."/>
            <person name="Probst A.J."/>
            <person name="Thomas B.C."/>
            <person name="Singh A."/>
            <person name="Wilkins M.J."/>
            <person name="Karaoz U."/>
            <person name="Brodie E.L."/>
            <person name="Williams K.H."/>
            <person name="Hubbard S.S."/>
            <person name="Banfield J.F."/>
        </authorList>
    </citation>
    <scope>NUCLEOTIDE SEQUENCE [LARGE SCALE GENOMIC DNA]</scope>
</reference>
<dbReference type="Proteomes" id="UP000177177">
    <property type="component" value="Unassembled WGS sequence"/>
</dbReference>
<evidence type="ECO:0000256" key="2">
    <source>
        <dbReference type="ARBA" id="ARBA00022695"/>
    </source>
</evidence>
<dbReference type="AlphaFoldDB" id="A0A1G2KWW3"/>
<dbReference type="PANTHER" id="PTHR36928:SF1">
    <property type="entry name" value="PHOSPHATASE YCDX-RELATED"/>
    <property type="match status" value="1"/>
</dbReference>
<accession>A0A1G2KWW3</accession>
<feature type="domain" description="Polymerase/histidinol phosphatase N-terminal" evidence="3">
    <location>
        <begin position="339"/>
        <end position="420"/>
    </location>
</feature>
<dbReference type="PANTHER" id="PTHR36928">
    <property type="entry name" value="PHOSPHATASE YCDX-RELATED"/>
    <property type="match status" value="1"/>
</dbReference>
<dbReference type="GO" id="GO:0042578">
    <property type="term" value="F:phosphoric ester hydrolase activity"/>
    <property type="evidence" value="ECO:0007669"/>
    <property type="project" value="TreeGrafter"/>
</dbReference>
<dbReference type="PIRSF" id="PIRSF005047">
    <property type="entry name" value="UCP005047_YshC"/>
    <property type="match status" value="1"/>
</dbReference>
<dbReference type="InterPro" id="IPR022311">
    <property type="entry name" value="PolX-like"/>
</dbReference>
<dbReference type="InterPro" id="IPR027421">
    <property type="entry name" value="DNA_pol_lamdba_lyase_dom_sf"/>
</dbReference>
<dbReference type="NCBIfam" id="NF006375">
    <property type="entry name" value="PRK08609.1"/>
    <property type="match status" value="1"/>
</dbReference>
<feature type="domain" description="DNA-directed DNA polymerase X" evidence="4">
    <location>
        <begin position="1"/>
        <end position="315"/>
    </location>
</feature>
<dbReference type="CDD" id="cd00141">
    <property type="entry name" value="NT_POLXc"/>
    <property type="match status" value="1"/>
</dbReference>
<dbReference type="InterPro" id="IPR047967">
    <property type="entry name" value="PolX_PHP"/>
</dbReference>
<dbReference type="Gene3D" id="3.30.210.10">
    <property type="entry name" value="DNA polymerase, thumb domain"/>
    <property type="match status" value="1"/>
</dbReference>
<dbReference type="SUPFAM" id="SSF89550">
    <property type="entry name" value="PHP domain-like"/>
    <property type="match status" value="1"/>
</dbReference>
<dbReference type="Gene3D" id="1.10.150.20">
    <property type="entry name" value="5' to 3' exonuclease, C-terminal subdomain"/>
    <property type="match status" value="1"/>
</dbReference>
<dbReference type="Gene3D" id="1.10.150.110">
    <property type="entry name" value="DNA polymerase beta, N-terminal domain-like"/>
    <property type="match status" value="1"/>
</dbReference>
<evidence type="ECO:0000313" key="5">
    <source>
        <dbReference type="EMBL" id="OHA03092.1"/>
    </source>
</evidence>
<keyword evidence="2" id="KW-0548">Nucleotidyltransferase</keyword>
<dbReference type="GO" id="GO:0005829">
    <property type="term" value="C:cytosol"/>
    <property type="evidence" value="ECO:0007669"/>
    <property type="project" value="TreeGrafter"/>
</dbReference>
<dbReference type="InterPro" id="IPR016195">
    <property type="entry name" value="Pol/histidinol_Pase-like"/>
</dbReference>
<dbReference type="Pfam" id="PF14791">
    <property type="entry name" value="DNA_pol_B_thumb"/>
    <property type="match status" value="1"/>
</dbReference>
<dbReference type="InterPro" id="IPR010996">
    <property type="entry name" value="HHH_MUS81"/>
</dbReference>
<dbReference type="CDD" id="cd07436">
    <property type="entry name" value="PHP_PolX"/>
    <property type="match status" value="1"/>
</dbReference>
<dbReference type="InterPro" id="IPR004013">
    <property type="entry name" value="PHP_dom"/>
</dbReference>
<dbReference type="Pfam" id="PF14520">
    <property type="entry name" value="HHH_5"/>
    <property type="match status" value="1"/>
</dbReference>
<proteinExistence type="predicted"/>
<name>A0A1G2KWW3_9BACT</name>
<evidence type="ECO:0000256" key="1">
    <source>
        <dbReference type="ARBA" id="ARBA00022679"/>
    </source>
</evidence>